<keyword evidence="4" id="KW-1185">Reference proteome</keyword>
<sequence length="108" mass="10375">MARACRVVVLALLMLAVVGLASAADKTAAPADSNDADYDDDDYSIGAIGSGAALNGVVAAPLGGPVPPGAFANAKGGDTAPTTAAAYPIYFSAIAGVASAAVAAAFYL</sequence>
<keyword evidence="2" id="KW-0732">Signal</keyword>
<feature type="transmembrane region" description="Helical" evidence="1">
    <location>
        <begin position="87"/>
        <end position="107"/>
    </location>
</feature>
<dbReference type="AlphaFoldDB" id="V7CN27"/>
<organism evidence="3 4">
    <name type="scientific">Phaseolus vulgaris</name>
    <name type="common">Kidney bean</name>
    <name type="synonym">French bean</name>
    <dbReference type="NCBI Taxonomy" id="3885"/>
    <lineage>
        <taxon>Eukaryota</taxon>
        <taxon>Viridiplantae</taxon>
        <taxon>Streptophyta</taxon>
        <taxon>Embryophyta</taxon>
        <taxon>Tracheophyta</taxon>
        <taxon>Spermatophyta</taxon>
        <taxon>Magnoliopsida</taxon>
        <taxon>eudicotyledons</taxon>
        <taxon>Gunneridae</taxon>
        <taxon>Pentapetalae</taxon>
        <taxon>rosids</taxon>
        <taxon>fabids</taxon>
        <taxon>Fabales</taxon>
        <taxon>Fabaceae</taxon>
        <taxon>Papilionoideae</taxon>
        <taxon>50 kb inversion clade</taxon>
        <taxon>NPAAA clade</taxon>
        <taxon>indigoferoid/millettioid clade</taxon>
        <taxon>Phaseoleae</taxon>
        <taxon>Phaseolus</taxon>
    </lineage>
</organism>
<evidence type="ECO:0000256" key="1">
    <source>
        <dbReference type="SAM" id="Phobius"/>
    </source>
</evidence>
<proteinExistence type="predicted"/>
<dbReference type="Proteomes" id="UP000000226">
    <property type="component" value="Chromosome 2"/>
</dbReference>
<gene>
    <name evidence="3" type="ORF">PHAVU_002G253000g</name>
</gene>
<dbReference type="OMA" id="GLACAKN"/>
<evidence type="ECO:0000256" key="2">
    <source>
        <dbReference type="SAM" id="SignalP"/>
    </source>
</evidence>
<accession>V7CN27</accession>
<feature type="signal peptide" evidence="2">
    <location>
        <begin position="1"/>
        <end position="23"/>
    </location>
</feature>
<dbReference type="Gramene" id="ESW31617">
    <property type="protein sequence ID" value="ESW31617"/>
    <property type="gene ID" value="PHAVU_002G253000g"/>
</dbReference>
<keyword evidence="1" id="KW-1133">Transmembrane helix</keyword>
<keyword evidence="1" id="KW-0812">Transmembrane</keyword>
<keyword evidence="1" id="KW-0472">Membrane</keyword>
<name>V7CN27_PHAVU</name>
<feature type="chain" id="PRO_5004755919" evidence="2">
    <location>
        <begin position="24"/>
        <end position="108"/>
    </location>
</feature>
<dbReference type="EMBL" id="CM002289">
    <property type="protein sequence ID" value="ESW31617.1"/>
    <property type="molecule type" value="Genomic_DNA"/>
</dbReference>
<protein>
    <submittedName>
        <fullName evidence="3">Uncharacterized protein</fullName>
    </submittedName>
</protein>
<reference evidence="4" key="1">
    <citation type="journal article" date="2014" name="Nat. Genet.">
        <title>A reference genome for common bean and genome-wide analysis of dual domestications.</title>
        <authorList>
            <person name="Schmutz J."/>
            <person name="McClean P.E."/>
            <person name="Mamidi S."/>
            <person name="Wu G.A."/>
            <person name="Cannon S.B."/>
            <person name="Grimwood J."/>
            <person name="Jenkins J."/>
            <person name="Shu S."/>
            <person name="Song Q."/>
            <person name="Chavarro C."/>
            <person name="Torres-Torres M."/>
            <person name="Geffroy V."/>
            <person name="Moghaddam S.M."/>
            <person name="Gao D."/>
            <person name="Abernathy B."/>
            <person name="Barry K."/>
            <person name="Blair M."/>
            <person name="Brick M.A."/>
            <person name="Chovatia M."/>
            <person name="Gepts P."/>
            <person name="Goodstein D.M."/>
            <person name="Gonzales M."/>
            <person name="Hellsten U."/>
            <person name="Hyten D.L."/>
            <person name="Jia G."/>
            <person name="Kelly J.D."/>
            <person name="Kudrna D."/>
            <person name="Lee R."/>
            <person name="Richard M.M."/>
            <person name="Miklas P.N."/>
            <person name="Osorno J.M."/>
            <person name="Rodrigues J."/>
            <person name="Thareau V."/>
            <person name="Urrea C.A."/>
            <person name="Wang M."/>
            <person name="Yu Y."/>
            <person name="Zhang M."/>
            <person name="Wing R.A."/>
            <person name="Cregan P.B."/>
            <person name="Rokhsar D.S."/>
            <person name="Jackson S.A."/>
        </authorList>
    </citation>
    <scope>NUCLEOTIDE SEQUENCE [LARGE SCALE GENOMIC DNA]</scope>
    <source>
        <strain evidence="4">cv. G19833</strain>
    </source>
</reference>
<evidence type="ECO:0000313" key="3">
    <source>
        <dbReference type="EMBL" id="ESW31617.1"/>
    </source>
</evidence>
<evidence type="ECO:0000313" key="4">
    <source>
        <dbReference type="Proteomes" id="UP000000226"/>
    </source>
</evidence>